<evidence type="ECO:0000313" key="2">
    <source>
        <dbReference type="Proteomes" id="UP001060414"/>
    </source>
</evidence>
<reference evidence="1" key="1">
    <citation type="journal article" date="2022" name="Environ. Microbiol.">
        <title>Geoalkalibacter halelectricus SAP #1 sp. nov. possessing extracellular electron transfer and mineral#reducing capabilities from a haloalkaline environment.</title>
        <authorList>
            <person name="Yadav S."/>
            <person name="Singh R."/>
            <person name="Sundharam S.S."/>
            <person name="Chaudhary S."/>
            <person name="Krishnamurthi S."/>
            <person name="Patil S.A."/>
        </authorList>
    </citation>
    <scope>NUCLEOTIDE SEQUENCE</scope>
    <source>
        <strain evidence="1">SAP-1</strain>
    </source>
</reference>
<dbReference type="EMBL" id="CP092109">
    <property type="protein sequence ID" value="UWZ78839.1"/>
    <property type="molecule type" value="Genomic_DNA"/>
</dbReference>
<gene>
    <name evidence="1" type="ORF">L9S41_14290</name>
</gene>
<organism evidence="1 2">
    <name type="scientific">Geoalkalibacter halelectricus</name>
    <dbReference type="NCBI Taxonomy" id="2847045"/>
    <lineage>
        <taxon>Bacteria</taxon>
        <taxon>Pseudomonadati</taxon>
        <taxon>Thermodesulfobacteriota</taxon>
        <taxon>Desulfuromonadia</taxon>
        <taxon>Desulfuromonadales</taxon>
        <taxon>Geoalkalibacteraceae</taxon>
        <taxon>Geoalkalibacter</taxon>
    </lineage>
</organism>
<proteinExistence type="predicted"/>
<sequence>MMNVSERYRELVDAVTNFSRSLHDEPDSEPARAARQVQAAAAALGEYRELVGEIPRIRLEAKLTPVLLKSHAQLDRARLLLEEEGAADLAAGVWDLEQRIYRLLNDL</sequence>
<name>A0ABY5ZK49_9BACT</name>
<accession>A0ABY5ZK49</accession>
<keyword evidence="2" id="KW-1185">Reference proteome</keyword>
<dbReference type="Proteomes" id="UP001060414">
    <property type="component" value="Chromosome"/>
</dbReference>
<evidence type="ECO:0000313" key="1">
    <source>
        <dbReference type="EMBL" id="UWZ78839.1"/>
    </source>
</evidence>
<protein>
    <submittedName>
        <fullName evidence="1">Uncharacterized protein</fullName>
    </submittedName>
</protein>
<dbReference type="RefSeq" id="WP_260747199.1">
    <property type="nucleotide sequence ID" value="NZ_CP092109.1"/>
</dbReference>